<dbReference type="GO" id="GO:0005737">
    <property type="term" value="C:cytoplasm"/>
    <property type="evidence" value="ECO:0007669"/>
    <property type="project" value="UniProtKB-SubCell"/>
</dbReference>
<comment type="pathway">
    <text evidence="3 11">Carbohydrate degradation; pentose phosphate pathway; D-glyceraldehyde 3-phosphate and beta-D-fructose 6-phosphate from D-ribose 5-phosphate and D-xylulose 5-phosphate (non-oxidative stage): step 2/3.</text>
</comment>
<dbReference type="Proteomes" id="UP000033070">
    <property type="component" value="Chromosome"/>
</dbReference>
<keyword evidence="7 11" id="KW-0808">Transferase</keyword>
<evidence type="ECO:0000313" key="12">
    <source>
        <dbReference type="EMBL" id="BBE51922.1"/>
    </source>
</evidence>
<evidence type="ECO:0000256" key="6">
    <source>
        <dbReference type="ARBA" id="ARBA00022490"/>
    </source>
</evidence>
<dbReference type="NCBIfam" id="NF002881">
    <property type="entry name" value="PRK03343.1"/>
    <property type="match status" value="1"/>
</dbReference>
<comment type="subcellular location">
    <subcellularLocation>
        <location evidence="2 11">Cytoplasm</location>
    </subcellularLocation>
</comment>
<dbReference type="SUPFAM" id="SSF51569">
    <property type="entry name" value="Aldolase"/>
    <property type="match status" value="1"/>
</dbReference>
<dbReference type="PANTHER" id="PTHR10683:SF31">
    <property type="entry name" value="TRANSALDOLASE"/>
    <property type="match status" value="1"/>
</dbReference>
<dbReference type="RefSeq" id="WP_062626639.1">
    <property type="nucleotide sequence ID" value="NZ_AP018738.1"/>
</dbReference>
<protein>
    <recommendedName>
        <fullName evidence="5 11">Transaldolase</fullName>
        <ecNumber evidence="5 11">2.2.1.2</ecNumber>
    </recommendedName>
</protein>
<comment type="function">
    <text evidence="1 11">Transaldolase is important for the balance of metabolites in the pentose-phosphate pathway.</text>
</comment>
<dbReference type="PROSITE" id="PS00958">
    <property type="entry name" value="TRANSALDOLASE_2"/>
    <property type="match status" value="1"/>
</dbReference>
<keyword evidence="13" id="KW-1185">Reference proteome</keyword>
<gene>
    <name evidence="11" type="primary">tal</name>
    <name evidence="12" type="ORF">OYT1_ch2407</name>
</gene>
<dbReference type="PIRSF" id="PIRSF036915">
    <property type="entry name" value="Trnald_Bac_Plnt"/>
    <property type="match status" value="1"/>
</dbReference>
<evidence type="ECO:0000256" key="2">
    <source>
        <dbReference type="ARBA" id="ARBA00004496"/>
    </source>
</evidence>
<dbReference type="InterPro" id="IPR018225">
    <property type="entry name" value="Transaldolase_AS"/>
</dbReference>
<dbReference type="GO" id="GO:0004801">
    <property type="term" value="F:transaldolase activity"/>
    <property type="evidence" value="ECO:0007669"/>
    <property type="project" value="UniProtKB-UniRule"/>
</dbReference>
<comment type="catalytic activity">
    <reaction evidence="10 11">
        <text>D-sedoheptulose 7-phosphate + D-glyceraldehyde 3-phosphate = D-erythrose 4-phosphate + beta-D-fructose 6-phosphate</text>
        <dbReference type="Rhea" id="RHEA:17053"/>
        <dbReference type="ChEBI" id="CHEBI:16897"/>
        <dbReference type="ChEBI" id="CHEBI:57483"/>
        <dbReference type="ChEBI" id="CHEBI:57634"/>
        <dbReference type="ChEBI" id="CHEBI:59776"/>
        <dbReference type="EC" id="2.2.1.2"/>
    </reaction>
</comment>
<dbReference type="AlphaFoldDB" id="A0A2Z6GEY4"/>
<dbReference type="OrthoDB" id="9809101at2"/>
<sequence length="361" mass="39152">MPSNALRDTEKLGQFLWLDNLSRTLLREGELDKLITEDGISGLTSNPAIFYNALSKSPYYQEELAQLKTTDLSAEARYEKLIIADIQEACDKLRAVFDATKGDGGYVSLEVSPHLANDEEGTVQAARRLKAEVNRANLLVKVPATPAGVRAFERLIAEGVNVNVTLMFSLRHEDAVAKAYVNGARRWVANGGDPRVLKSVASIFMSRVDTLVDQKLTSIGTADALALRGHAAVVLGKLAYQNYLARFHGAEFTDLAAQGVRPQYPLWASTGTKNSAYSDVLYVEQLIGAETVNTLPDATLAAFRDHGHAADTVTEGVGEAKAQHAQLAALGIDLDEVGEQLQTEGLLLFVQAFDKLLVIVE</sequence>
<evidence type="ECO:0000256" key="11">
    <source>
        <dbReference type="HAMAP-Rule" id="MF_00493"/>
    </source>
</evidence>
<evidence type="ECO:0000256" key="4">
    <source>
        <dbReference type="ARBA" id="ARBA00008426"/>
    </source>
</evidence>
<evidence type="ECO:0000313" key="13">
    <source>
        <dbReference type="Proteomes" id="UP000033070"/>
    </source>
</evidence>
<dbReference type="UniPathway" id="UPA00115">
    <property type="reaction ID" value="UER00414"/>
</dbReference>
<organism evidence="12 13">
    <name type="scientific">Ferriphaselus amnicola</name>
    <dbReference type="NCBI Taxonomy" id="1188319"/>
    <lineage>
        <taxon>Bacteria</taxon>
        <taxon>Pseudomonadati</taxon>
        <taxon>Pseudomonadota</taxon>
        <taxon>Betaproteobacteria</taxon>
        <taxon>Nitrosomonadales</taxon>
        <taxon>Gallionellaceae</taxon>
        <taxon>Ferriphaselus</taxon>
    </lineage>
</organism>
<evidence type="ECO:0000256" key="3">
    <source>
        <dbReference type="ARBA" id="ARBA00004857"/>
    </source>
</evidence>
<proteinExistence type="inferred from homology"/>
<evidence type="ECO:0000256" key="1">
    <source>
        <dbReference type="ARBA" id="ARBA00003518"/>
    </source>
</evidence>
<dbReference type="HAMAP" id="MF_00493">
    <property type="entry name" value="Transaldolase_2"/>
    <property type="match status" value="1"/>
</dbReference>
<dbReference type="Pfam" id="PF00923">
    <property type="entry name" value="TAL_FSA"/>
    <property type="match status" value="1"/>
</dbReference>
<dbReference type="STRING" id="1188319.OYT1_01457"/>
<dbReference type="CDD" id="cd00955">
    <property type="entry name" value="Transaldolase_like"/>
    <property type="match status" value="1"/>
</dbReference>
<evidence type="ECO:0000256" key="7">
    <source>
        <dbReference type="ARBA" id="ARBA00022679"/>
    </source>
</evidence>
<evidence type="ECO:0000256" key="9">
    <source>
        <dbReference type="ARBA" id="ARBA00023270"/>
    </source>
</evidence>
<keyword evidence="9 11" id="KW-0704">Schiff base</keyword>
<dbReference type="GO" id="GO:0005975">
    <property type="term" value="P:carbohydrate metabolic process"/>
    <property type="evidence" value="ECO:0007669"/>
    <property type="project" value="InterPro"/>
</dbReference>
<keyword evidence="6 11" id="KW-0963">Cytoplasm</keyword>
<dbReference type="InterPro" id="IPR013785">
    <property type="entry name" value="Aldolase_TIM"/>
</dbReference>
<feature type="active site" description="Schiff-base intermediate with substrate" evidence="11">
    <location>
        <position position="141"/>
    </location>
</feature>
<dbReference type="EMBL" id="AP018738">
    <property type="protein sequence ID" value="BBE51922.1"/>
    <property type="molecule type" value="Genomic_DNA"/>
</dbReference>
<dbReference type="EC" id="2.2.1.2" evidence="5 11"/>
<keyword evidence="8 11" id="KW-0570">Pentose shunt</keyword>
<comment type="similarity">
    <text evidence="4 11">Belongs to the transaldolase family. Type 2 subfamily.</text>
</comment>
<evidence type="ECO:0000256" key="5">
    <source>
        <dbReference type="ARBA" id="ARBA00013151"/>
    </source>
</evidence>
<dbReference type="Gene3D" id="3.20.20.70">
    <property type="entry name" value="Aldolase class I"/>
    <property type="match status" value="1"/>
</dbReference>
<dbReference type="PANTHER" id="PTHR10683">
    <property type="entry name" value="TRANSALDOLASE"/>
    <property type="match status" value="1"/>
</dbReference>
<dbReference type="InterPro" id="IPR004732">
    <property type="entry name" value="Transaldolase_2"/>
</dbReference>
<evidence type="ECO:0000256" key="10">
    <source>
        <dbReference type="ARBA" id="ARBA00048810"/>
    </source>
</evidence>
<dbReference type="NCBIfam" id="TIGR00876">
    <property type="entry name" value="tal_mycobact"/>
    <property type="match status" value="1"/>
</dbReference>
<name>A0A2Z6GEY4_9PROT</name>
<evidence type="ECO:0000256" key="8">
    <source>
        <dbReference type="ARBA" id="ARBA00023126"/>
    </source>
</evidence>
<dbReference type="KEGG" id="fam:OYT1_ch2407"/>
<reference evidence="12 13" key="1">
    <citation type="submission" date="2018-06" db="EMBL/GenBank/DDBJ databases">
        <title>OYT1 Genome Sequencing.</title>
        <authorList>
            <person name="Kato S."/>
            <person name="Itoh T."/>
            <person name="Ohkuma M."/>
        </authorList>
    </citation>
    <scope>NUCLEOTIDE SEQUENCE [LARGE SCALE GENOMIC DNA]</scope>
    <source>
        <strain evidence="12 13">OYT1</strain>
    </source>
</reference>
<accession>A0A2Z6GEY4</accession>
<dbReference type="GO" id="GO:0006098">
    <property type="term" value="P:pentose-phosphate shunt"/>
    <property type="evidence" value="ECO:0007669"/>
    <property type="project" value="UniProtKB-UniRule"/>
</dbReference>
<dbReference type="InterPro" id="IPR001585">
    <property type="entry name" value="TAL/FSA"/>
</dbReference>